<feature type="chain" id="PRO_5025088869" evidence="2">
    <location>
        <begin position="30"/>
        <end position="498"/>
    </location>
</feature>
<keyword evidence="2" id="KW-0732">Signal</keyword>
<dbReference type="GO" id="GO:0015562">
    <property type="term" value="F:efflux transmembrane transporter activity"/>
    <property type="evidence" value="ECO:0007669"/>
    <property type="project" value="InterPro"/>
</dbReference>
<comment type="similarity">
    <text evidence="1 2">Belongs to the outer membrane factor (OMF) (TC 1.B.17) family.</text>
</comment>
<organism evidence="3 4">
    <name type="scientific">Variovorax paradoxus</name>
    <dbReference type="NCBI Taxonomy" id="34073"/>
    <lineage>
        <taxon>Bacteria</taxon>
        <taxon>Pseudomonadati</taxon>
        <taxon>Pseudomonadota</taxon>
        <taxon>Betaproteobacteria</taxon>
        <taxon>Burkholderiales</taxon>
        <taxon>Comamonadaceae</taxon>
        <taxon>Variovorax</taxon>
    </lineage>
</organism>
<sequence>MRTLRQAALLPLSALLLLAGCAAVGPDYAAPSQRASQLPASFGEPSAGLVPGAVEVAWWRTFDDPALTALVQQALAANHDVGIAAARLEEANAGLRESRQGFLPRGGPSFSYENRRRAEVERLPGQPRQAETYRGAVDASWEIDLFGRVRRSVEAAQAQAGSREALLRGVQAGVAAAVAATWFELRGIESELAIVTDIRRSQRDSLGLVEALVGAGSASEFDRLRAEALLRHVEVAVPDLERRRAASVNALAILLGETPHTFKPPAVTPAPETLAVREIAVGDPAALLSRRADIAAAERKLAAATARIGVETAALYPEVQVQGSIGFVAGSLDAMSGAGALSGVLGPSIRWSVLDTGRVRARIAASEARTQEALIAYDQTLLRALQETDDAFKAYGAAGATLGLRLQESVANREAARLARVRFAAGEGLYLDVLEAERSDFTSRRALAVARTHQRLAVVSIYKALGGGWEVCAQADHGCGGADGTSNPRVMNQIAQKP</sequence>
<dbReference type="AlphaFoldDB" id="A0A5Q0MAS7"/>
<proteinExistence type="inferred from homology"/>
<dbReference type="RefSeq" id="WP_153284698.1">
    <property type="nucleotide sequence ID" value="NZ_CP045644.1"/>
</dbReference>
<accession>A0A5Q0MAS7</accession>
<evidence type="ECO:0000313" key="4">
    <source>
        <dbReference type="Proteomes" id="UP000326780"/>
    </source>
</evidence>
<feature type="signal peptide" evidence="2">
    <location>
        <begin position="1"/>
        <end position="29"/>
    </location>
</feature>
<dbReference type="NCBIfam" id="TIGR01845">
    <property type="entry name" value="outer_NodT"/>
    <property type="match status" value="1"/>
</dbReference>
<keyword evidence="2" id="KW-0812">Transmembrane</keyword>
<reference evidence="3 4" key="1">
    <citation type="submission" date="2019-10" db="EMBL/GenBank/DDBJ databases">
        <title>Complete genome sequence of Variovorax paradoxus 5C-2.</title>
        <authorList>
            <person name="Gogoleva N.E."/>
            <person name="Balkin A.S."/>
        </authorList>
    </citation>
    <scope>NUCLEOTIDE SEQUENCE [LARGE SCALE GENOMIC DNA]</scope>
    <source>
        <strain evidence="3 4">5C-2</strain>
    </source>
</reference>
<dbReference type="Pfam" id="PF02321">
    <property type="entry name" value="OEP"/>
    <property type="match status" value="2"/>
</dbReference>
<keyword evidence="2" id="KW-0449">Lipoprotein</keyword>
<dbReference type="InterPro" id="IPR003423">
    <property type="entry name" value="OMP_efflux"/>
</dbReference>
<evidence type="ECO:0000256" key="1">
    <source>
        <dbReference type="ARBA" id="ARBA00007613"/>
    </source>
</evidence>
<dbReference type="EMBL" id="CP045644">
    <property type="protein sequence ID" value="QFZ86198.1"/>
    <property type="molecule type" value="Genomic_DNA"/>
</dbReference>
<dbReference type="Gene3D" id="1.20.1600.10">
    <property type="entry name" value="Outer membrane efflux proteins (OEP)"/>
    <property type="match status" value="1"/>
</dbReference>
<dbReference type="SUPFAM" id="SSF56954">
    <property type="entry name" value="Outer membrane efflux proteins (OEP)"/>
    <property type="match status" value="1"/>
</dbReference>
<dbReference type="Proteomes" id="UP000326780">
    <property type="component" value="Chromosome"/>
</dbReference>
<dbReference type="PROSITE" id="PS51257">
    <property type="entry name" value="PROKAR_LIPOPROTEIN"/>
    <property type="match status" value="1"/>
</dbReference>
<name>A0A5Q0MAS7_VARPD</name>
<protein>
    <submittedName>
        <fullName evidence="3">Efflux transporter outer membrane subunit</fullName>
    </submittedName>
</protein>
<comment type="subcellular location">
    <subcellularLocation>
        <location evidence="2">Cell membrane</location>
        <topology evidence="2">Lipid-anchor</topology>
    </subcellularLocation>
</comment>
<dbReference type="Gene3D" id="2.20.200.10">
    <property type="entry name" value="Outer membrane efflux proteins (OEP)"/>
    <property type="match status" value="1"/>
</dbReference>
<keyword evidence="2" id="KW-1134">Transmembrane beta strand</keyword>
<keyword evidence="2" id="KW-0472">Membrane</keyword>
<dbReference type="PANTHER" id="PTHR30203:SF25">
    <property type="entry name" value="OUTER MEMBRANE PROTEIN-RELATED"/>
    <property type="match status" value="1"/>
</dbReference>
<dbReference type="PANTHER" id="PTHR30203">
    <property type="entry name" value="OUTER MEMBRANE CATION EFFLUX PROTEIN"/>
    <property type="match status" value="1"/>
</dbReference>
<evidence type="ECO:0000313" key="3">
    <source>
        <dbReference type="EMBL" id="QFZ86198.1"/>
    </source>
</evidence>
<gene>
    <name evidence="3" type="ORF">GFK26_27255</name>
</gene>
<evidence type="ECO:0000256" key="2">
    <source>
        <dbReference type="RuleBase" id="RU362097"/>
    </source>
</evidence>
<dbReference type="InterPro" id="IPR010131">
    <property type="entry name" value="MdtP/NodT-like"/>
</dbReference>
<dbReference type="GO" id="GO:0005886">
    <property type="term" value="C:plasma membrane"/>
    <property type="evidence" value="ECO:0007669"/>
    <property type="project" value="UniProtKB-SubCell"/>
</dbReference>
<keyword evidence="2" id="KW-0564">Palmitate</keyword>